<sequence>MADYKGPLDYIDVATRIVEFRNQYPTGSLQQLKYEVLEVGGKAFLAFTAAAYRTPDDERPGIGTAWEPIPGPTSFTRDSEMQNAETAAWGRAIVAALAADTKKGIASSEEVRNRQQTPAQRAQRDLADAVTAAGMVTKEFAQWAQTTRNVELNTAAVPVLVQLTREVQEKGTAIMSSAPDHAEAQQTLSDELGAQEAS</sequence>
<dbReference type="GeneID" id="30309366"/>
<dbReference type="KEGG" id="vg:30309366"/>
<feature type="region of interest" description="Disordered" evidence="1">
    <location>
        <begin position="172"/>
        <end position="198"/>
    </location>
</feature>
<protein>
    <submittedName>
        <fullName evidence="2">Uncharacterized protein</fullName>
    </submittedName>
</protein>
<evidence type="ECO:0000256" key="1">
    <source>
        <dbReference type="SAM" id="MobiDB-lite"/>
    </source>
</evidence>
<dbReference type="RefSeq" id="YP_009324443.1">
    <property type="nucleotide sequence ID" value="NC_031936.1"/>
</dbReference>
<dbReference type="EMBL" id="KR053194">
    <property type="protein sequence ID" value="AKJ72066.1"/>
    <property type="molecule type" value="Genomic_DNA"/>
</dbReference>
<accession>A0A162E164</accession>
<evidence type="ECO:0000313" key="3">
    <source>
        <dbReference type="Proteomes" id="UP000201404"/>
    </source>
</evidence>
<keyword evidence="3" id="KW-1185">Reference proteome</keyword>
<reference evidence="2 3" key="1">
    <citation type="submission" date="2015-04" db="EMBL/GenBank/DDBJ databases">
        <title>Locating and activating molecular 'time bombs': can Mycolata prophages be selectively induced en masse to biologically control activated sludge foaming?</title>
        <authorList>
            <person name="Dyson Z.A."/>
            <person name="Brown T.L."/>
            <person name="Farrar B."/>
            <person name="Doyle S."/>
            <person name="Tucci J."/>
            <person name="Seviour R.J."/>
            <person name="Petrovski S."/>
        </authorList>
    </citation>
    <scope>NUCLEOTIDE SEQUENCE [LARGE SCALE GENOMIC DNA]</scope>
</reference>
<name>A0A162E164_9CAUD</name>
<gene>
    <name evidence="2" type="ORF">GAL1_51</name>
</gene>
<proteinExistence type="predicted"/>
<dbReference type="Proteomes" id="UP000201404">
    <property type="component" value="Genome"/>
</dbReference>
<evidence type="ECO:0000313" key="2">
    <source>
        <dbReference type="EMBL" id="AKJ72066.1"/>
    </source>
</evidence>
<organism evidence="2 3">
    <name type="scientific">Gordonia phage GAL1</name>
    <dbReference type="NCBI Taxonomy" id="1647469"/>
    <lineage>
        <taxon>Viruses</taxon>
        <taxon>Duplodnaviria</taxon>
        <taxon>Heunggongvirae</taxon>
        <taxon>Uroviricota</taxon>
        <taxon>Caudoviricetes</taxon>
        <taxon>Galunavirus</taxon>
        <taxon>Galunavirus GAL1</taxon>
    </lineage>
</organism>